<feature type="domain" description="RING-type" evidence="6">
    <location>
        <begin position="10"/>
        <end position="49"/>
    </location>
</feature>
<protein>
    <recommendedName>
        <fullName evidence="6">RING-type domain-containing protein</fullName>
    </recommendedName>
</protein>
<reference evidence="8 9" key="1">
    <citation type="submission" date="2019-01" db="EMBL/GenBank/DDBJ databases">
        <title>Draft genome sequences of three monokaryotic isolates of the white-rot basidiomycete fungus Dichomitus squalens.</title>
        <authorList>
            <consortium name="DOE Joint Genome Institute"/>
            <person name="Lopez S.C."/>
            <person name="Andreopoulos B."/>
            <person name="Pangilinan J."/>
            <person name="Lipzen A."/>
            <person name="Riley R."/>
            <person name="Ahrendt S."/>
            <person name="Ng V."/>
            <person name="Barry K."/>
            <person name="Daum C."/>
            <person name="Grigoriev I.V."/>
            <person name="Hilden K.S."/>
            <person name="Makela M.R."/>
            <person name="de Vries R.P."/>
        </authorList>
    </citation>
    <scope>NUCLEOTIDE SEQUENCE [LARGE SCALE GENOMIC DNA]</scope>
    <source>
        <strain evidence="8 9">CBS 464.89</strain>
        <strain evidence="7">OM18370.1</strain>
    </source>
</reference>
<evidence type="ECO:0000313" key="9">
    <source>
        <dbReference type="Proteomes" id="UP000292082"/>
    </source>
</evidence>
<evidence type="ECO:0000313" key="8">
    <source>
        <dbReference type="EMBL" id="TBU55510.1"/>
    </source>
</evidence>
<evidence type="ECO:0000259" key="6">
    <source>
        <dbReference type="PROSITE" id="PS50089"/>
    </source>
</evidence>
<dbReference type="Pfam" id="PF14634">
    <property type="entry name" value="zf-RING_5"/>
    <property type="match status" value="1"/>
</dbReference>
<organism evidence="8 9">
    <name type="scientific">Dichomitus squalens</name>
    <dbReference type="NCBI Taxonomy" id="114155"/>
    <lineage>
        <taxon>Eukaryota</taxon>
        <taxon>Fungi</taxon>
        <taxon>Dikarya</taxon>
        <taxon>Basidiomycota</taxon>
        <taxon>Agaricomycotina</taxon>
        <taxon>Agaricomycetes</taxon>
        <taxon>Polyporales</taxon>
        <taxon>Polyporaceae</taxon>
        <taxon>Dichomitus</taxon>
    </lineage>
</organism>
<feature type="region of interest" description="Disordered" evidence="5">
    <location>
        <begin position="137"/>
        <end position="158"/>
    </location>
</feature>
<dbReference type="OrthoDB" id="6105938at2759"/>
<dbReference type="InterPro" id="IPR013083">
    <property type="entry name" value="Znf_RING/FYVE/PHD"/>
</dbReference>
<sequence>MLVLHPNSRCDVCLEGYYGPRDPIAITCGHILCQWCLQSLPKLQCPLCRHTYNPADARKLHVDKSAVPPCTPAISSHDLDTSQASRLQSSITRVTLEGASRPELEELLQDCHDWLDGQPQDQVRHLNVSSAVGEADVPAVQGSPCGPPPLVPQLPVPG</sequence>
<evidence type="ECO:0000313" key="7">
    <source>
        <dbReference type="EMBL" id="TBU23937.1"/>
    </source>
</evidence>
<dbReference type="EMBL" id="ML143491">
    <property type="protein sequence ID" value="TBU23937.1"/>
    <property type="molecule type" value="Genomic_DNA"/>
</dbReference>
<feature type="compositionally biased region" description="Pro residues" evidence="5">
    <location>
        <begin position="145"/>
        <end position="158"/>
    </location>
</feature>
<evidence type="ECO:0000256" key="1">
    <source>
        <dbReference type="ARBA" id="ARBA00022723"/>
    </source>
</evidence>
<dbReference type="Proteomes" id="UP000292957">
    <property type="component" value="Unassembled WGS sequence"/>
</dbReference>
<accession>A0A4Q9NXH1</accession>
<gene>
    <name evidence="8" type="ORF">BD310DRAFT_825623</name>
    <name evidence="7" type="ORF">BD311DRAFT_672866</name>
</gene>
<keyword evidence="2 4" id="KW-0863">Zinc-finger</keyword>
<dbReference type="PROSITE" id="PS00518">
    <property type="entry name" value="ZF_RING_1"/>
    <property type="match status" value="1"/>
</dbReference>
<dbReference type="InterPro" id="IPR017907">
    <property type="entry name" value="Znf_RING_CS"/>
</dbReference>
<evidence type="ECO:0000256" key="4">
    <source>
        <dbReference type="PROSITE-ProRule" id="PRU00175"/>
    </source>
</evidence>
<dbReference type="AlphaFoldDB" id="A0A4Q9NXH1"/>
<dbReference type="GO" id="GO:0008270">
    <property type="term" value="F:zinc ion binding"/>
    <property type="evidence" value="ECO:0007669"/>
    <property type="project" value="UniProtKB-KW"/>
</dbReference>
<dbReference type="PROSITE" id="PS50089">
    <property type="entry name" value="ZF_RING_2"/>
    <property type="match status" value="1"/>
</dbReference>
<keyword evidence="3" id="KW-0862">Zinc</keyword>
<evidence type="ECO:0000256" key="3">
    <source>
        <dbReference type="ARBA" id="ARBA00022833"/>
    </source>
</evidence>
<dbReference type="Gene3D" id="3.30.40.10">
    <property type="entry name" value="Zinc/RING finger domain, C3HC4 (zinc finger)"/>
    <property type="match status" value="1"/>
</dbReference>
<keyword evidence="9" id="KW-1185">Reference proteome</keyword>
<dbReference type="SMART" id="SM00184">
    <property type="entry name" value="RING"/>
    <property type="match status" value="1"/>
</dbReference>
<evidence type="ECO:0000256" key="5">
    <source>
        <dbReference type="SAM" id="MobiDB-lite"/>
    </source>
</evidence>
<dbReference type="InterPro" id="IPR001841">
    <property type="entry name" value="Znf_RING"/>
</dbReference>
<keyword evidence="1" id="KW-0479">Metal-binding</keyword>
<dbReference type="STRING" id="114155.A0A4Q9NXH1"/>
<dbReference type="Proteomes" id="UP000292082">
    <property type="component" value="Unassembled WGS sequence"/>
</dbReference>
<name>A0A4Q9NXH1_9APHY</name>
<evidence type="ECO:0000256" key="2">
    <source>
        <dbReference type="ARBA" id="ARBA00022771"/>
    </source>
</evidence>
<proteinExistence type="predicted"/>
<dbReference type="SUPFAM" id="SSF57850">
    <property type="entry name" value="RING/U-box"/>
    <property type="match status" value="1"/>
</dbReference>
<dbReference type="EMBL" id="ML145167">
    <property type="protein sequence ID" value="TBU55510.1"/>
    <property type="molecule type" value="Genomic_DNA"/>
</dbReference>